<dbReference type="InterPro" id="IPR014284">
    <property type="entry name" value="RNA_pol_sigma-70_dom"/>
</dbReference>
<dbReference type="Pfam" id="PF08281">
    <property type="entry name" value="Sigma70_r4_2"/>
    <property type="match status" value="1"/>
</dbReference>
<dbReference type="NCBIfam" id="NF007214">
    <property type="entry name" value="PRK09636.1"/>
    <property type="match status" value="1"/>
</dbReference>
<dbReference type="InterPro" id="IPR007627">
    <property type="entry name" value="RNA_pol_sigma70_r2"/>
</dbReference>
<dbReference type="InterPro" id="IPR013249">
    <property type="entry name" value="RNA_pol_sigma70_r4_t2"/>
</dbReference>
<feature type="domain" description="RNA polymerase sigma-70 region 2" evidence="2">
    <location>
        <begin position="10"/>
        <end position="75"/>
    </location>
</feature>
<gene>
    <name evidence="4" type="ORF">GRF59_08895</name>
</gene>
<dbReference type="Gene3D" id="1.10.10.10">
    <property type="entry name" value="Winged helix-like DNA-binding domain superfamily/Winged helix DNA-binding domain"/>
    <property type="match status" value="1"/>
</dbReference>
<dbReference type="GO" id="GO:0003677">
    <property type="term" value="F:DNA binding"/>
    <property type="evidence" value="ECO:0007669"/>
    <property type="project" value="InterPro"/>
</dbReference>
<dbReference type="PANTHER" id="PTHR30173">
    <property type="entry name" value="SIGMA 19 FACTOR"/>
    <property type="match status" value="1"/>
</dbReference>
<dbReference type="InterPro" id="IPR013325">
    <property type="entry name" value="RNA_pol_sigma_r2"/>
</dbReference>
<dbReference type="SUPFAM" id="SSF88946">
    <property type="entry name" value="Sigma2 domain of RNA polymerase sigma factors"/>
    <property type="match status" value="1"/>
</dbReference>
<dbReference type="SUPFAM" id="SSF54427">
    <property type="entry name" value="NTF2-like"/>
    <property type="match status" value="1"/>
</dbReference>
<dbReference type="Gene3D" id="1.10.1740.10">
    <property type="match status" value="1"/>
</dbReference>
<dbReference type="InterPro" id="IPR036388">
    <property type="entry name" value="WH-like_DNA-bd_sf"/>
</dbReference>
<dbReference type="InterPro" id="IPR014303">
    <property type="entry name" value="RNA_pol_sigma-70_ECF"/>
</dbReference>
<dbReference type="GO" id="GO:0016987">
    <property type="term" value="F:sigma factor activity"/>
    <property type="evidence" value="ECO:0007669"/>
    <property type="project" value="InterPro"/>
</dbReference>
<evidence type="ECO:0000259" key="3">
    <source>
        <dbReference type="Pfam" id="PF08281"/>
    </source>
</evidence>
<dbReference type="Proteomes" id="UP000460318">
    <property type="component" value="Unassembled WGS sequence"/>
</dbReference>
<organism evidence="4 5">
    <name type="scientific">Paenibacillus dendrobii</name>
    <dbReference type="NCBI Taxonomy" id="2691084"/>
    <lineage>
        <taxon>Bacteria</taxon>
        <taxon>Bacillati</taxon>
        <taxon>Bacillota</taxon>
        <taxon>Bacilli</taxon>
        <taxon>Bacillales</taxon>
        <taxon>Paenibacillaceae</taxon>
        <taxon>Paenibacillus</taxon>
    </lineage>
</organism>
<evidence type="ECO:0000259" key="2">
    <source>
        <dbReference type="Pfam" id="PF04542"/>
    </source>
</evidence>
<reference evidence="4 5" key="1">
    <citation type="submission" date="2019-12" db="EMBL/GenBank/DDBJ databases">
        <title>Paenibacillus sp. nov., an endophytic bacterium isolated from the stem of Dendrobium.</title>
        <authorList>
            <person name="Zhao R."/>
        </authorList>
    </citation>
    <scope>NUCLEOTIDE SEQUENCE [LARGE SCALE GENOMIC DNA]</scope>
    <source>
        <strain evidence="4 5">HJL G12</strain>
    </source>
</reference>
<sequence>MLENIKTEQFYTEYKPLLFSLAYRMLGSVTDAEDIVQEAFLTLYKSGSDHIQNMKAYLCKIVTNGCLGLLRSTRKQREKYIGTWLPEPLVTTASEETDPMQSYLQKESISTAYLLLLQQLSYVERAVFLLHEVLQYDYKEIADIVGKSSANCRQIFHRAKRSLHVKDDSDLLDHFDQEQTTNLVEQFMQALASADAARIVEFLSTDAVLITDGGGKVKAQLQPLNGHIPISHLTSNFLKKLPGNLTYRLTMVNGLPGIVVYLDGKTLTVLSFKILNGHIVNLYFVINPDKLTHVF</sequence>
<evidence type="ECO:0000313" key="5">
    <source>
        <dbReference type="Proteomes" id="UP000460318"/>
    </source>
</evidence>
<dbReference type="SUPFAM" id="SSF88659">
    <property type="entry name" value="Sigma3 and sigma4 domains of RNA polymerase sigma factors"/>
    <property type="match status" value="1"/>
</dbReference>
<protein>
    <submittedName>
        <fullName evidence="4">RNA polymerase sigma-70 factor</fullName>
    </submittedName>
</protein>
<dbReference type="AlphaFoldDB" id="A0A7X3IGY1"/>
<dbReference type="Pfam" id="PF04542">
    <property type="entry name" value="Sigma70_r2"/>
    <property type="match status" value="1"/>
</dbReference>
<comment type="subunit">
    <text evidence="1">Interacts transiently with the RNA polymerase catalytic core formed by RpoA, RpoB, RpoC and RpoZ (2 alpha, 1 beta, 1 beta' and 1 omega subunit) to form the RNA polymerase holoenzyme that can initiate transcription.</text>
</comment>
<proteinExistence type="predicted"/>
<evidence type="ECO:0000313" key="4">
    <source>
        <dbReference type="EMBL" id="MWV43754.1"/>
    </source>
</evidence>
<dbReference type="NCBIfam" id="TIGR02957">
    <property type="entry name" value="SigX4"/>
    <property type="match status" value="1"/>
</dbReference>
<comment type="caution">
    <text evidence="4">The sequence shown here is derived from an EMBL/GenBank/DDBJ whole genome shotgun (WGS) entry which is preliminary data.</text>
</comment>
<accession>A0A7X3IGY1</accession>
<dbReference type="NCBIfam" id="TIGR02937">
    <property type="entry name" value="sigma70-ECF"/>
    <property type="match status" value="1"/>
</dbReference>
<dbReference type="InterPro" id="IPR052704">
    <property type="entry name" value="ECF_Sigma-70_Domain"/>
</dbReference>
<name>A0A7X3IGY1_9BACL</name>
<keyword evidence="5" id="KW-1185">Reference proteome</keyword>
<dbReference type="PANTHER" id="PTHR30173:SF36">
    <property type="entry name" value="ECF RNA POLYMERASE SIGMA FACTOR SIGJ"/>
    <property type="match status" value="1"/>
</dbReference>
<dbReference type="InterPro" id="IPR032710">
    <property type="entry name" value="NTF2-like_dom_sf"/>
</dbReference>
<dbReference type="EMBL" id="WUBI01000001">
    <property type="protein sequence ID" value="MWV43754.1"/>
    <property type="molecule type" value="Genomic_DNA"/>
</dbReference>
<dbReference type="GO" id="GO:0006352">
    <property type="term" value="P:DNA-templated transcription initiation"/>
    <property type="evidence" value="ECO:0007669"/>
    <property type="project" value="InterPro"/>
</dbReference>
<feature type="domain" description="RNA polymerase sigma factor 70 region 4 type 2" evidence="3">
    <location>
        <begin position="112"/>
        <end position="163"/>
    </location>
</feature>
<evidence type="ECO:0000256" key="1">
    <source>
        <dbReference type="ARBA" id="ARBA00011344"/>
    </source>
</evidence>
<dbReference type="InterPro" id="IPR013324">
    <property type="entry name" value="RNA_pol_sigma_r3/r4-like"/>
</dbReference>